<dbReference type="PANTHER" id="PTHR39639">
    <property type="entry name" value="CHROMOSOME 16, WHOLE GENOME SHOTGUN SEQUENCE"/>
    <property type="match status" value="1"/>
</dbReference>
<evidence type="ECO:0000313" key="4">
    <source>
        <dbReference type="Proteomes" id="UP000559027"/>
    </source>
</evidence>
<organism evidence="3 4">
    <name type="scientific">Leucocoprinus leucothites</name>
    <dbReference type="NCBI Taxonomy" id="201217"/>
    <lineage>
        <taxon>Eukaryota</taxon>
        <taxon>Fungi</taxon>
        <taxon>Dikarya</taxon>
        <taxon>Basidiomycota</taxon>
        <taxon>Agaricomycotina</taxon>
        <taxon>Agaricomycetes</taxon>
        <taxon>Agaricomycetidae</taxon>
        <taxon>Agaricales</taxon>
        <taxon>Agaricineae</taxon>
        <taxon>Agaricaceae</taxon>
        <taxon>Leucocoprinus</taxon>
    </lineage>
</organism>
<feature type="region of interest" description="Disordered" evidence="1">
    <location>
        <begin position="130"/>
        <end position="157"/>
    </location>
</feature>
<dbReference type="PANTHER" id="PTHR39639:SF1">
    <property type="entry name" value="DUF262 DOMAIN-CONTAINING PROTEIN"/>
    <property type="match status" value="1"/>
</dbReference>
<feature type="compositionally biased region" description="Acidic residues" evidence="1">
    <location>
        <begin position="25"/>
        <end position="36"/>
    </location>
</feature>
<dbReference type="OrthoDB" id="5419821at2759"/>
<comment type="caution">
    <text evidence="3">The sequence shown here is derived from an EMBL/GenBank/DDBJ whole genome shotgun (WGS) entry which is preliminary data.</text>
</comment>
<feature type="compositionally biased region" description="Basic and acidic residues" evidence="1">
    <location>
        <begin position="133"/>
        <end position="142"/>
    </location>
</feature>
<feature type="compositionally biased region" description="Polar residues" evidence="1">
    <location>
        <begin position="8"/>
        <end position="17"/>
    </location>
</feature>
<feature type="compositionally biased region" description="Basic residues" evidence="1">
    <location>
        <begin position="46"/>
        <end position="60"/>
    </location>
</feature>
<protein>
    <recommendedName>
        <fullName evidence="2">GmrSD restriction endonucleases N-terminal domain-containing protein</fullName>
    </recommendedName>
</protein>
<dbReference type="InterPro" id="IPR004919">
    <property type="entry name" value="GmrSD_N"/>
</dbReference>
<sequence>MADDEAYSSLSDITSDFENGNGESEVNEVVDGEDVPMDGASDHKSPSKPRGGRRAAGTKKGNKEKGNVVWPEAKQVGLIDSIFRNFYIPPVNFAVSANDDGSEHRICIDGKQRLTSIYRFMLGLARIPNQPTHADRDRKTSEKLWYQDSSSGSRKSRTLLPDKYRRLFANKQIVCVEYMDISDKDEREIFQRVQLGMVLTPAEKLGVLKSPRADFIHHLQSTFFKDADSALTSLAWDRSRGTFRCLATILWCIDRYWQSPRLLANAGTIQQLETYLNSPNSVSAKSKSSITAGFTTLQSMLTSSDPTITLPF</sequence>
<feature type="region of interest" description="Disordered" evidence="1">
    <location>
        <begin position="1"/>
        <end position="68"/>
    </location>
</feature>
<reference evidence="3 4" key="1">
    <citation type="journal article" date="2020" name="ISME J.">
        <title>Uncovering the hidden diversity of litter-decomposition mechanisms in mushroom-forming fungi.</title>
        <authorList>
            <person name="Floudas D."/>
            <person name="Bentzer J."/>
            <person name="Ahren D."/>
            <person name="Johansson T."/>
            <person name="Persson P."/>
            <person name="Tunlid A."/>
        </authorList>
    </citation>
    <scope>NUCLEOTIDE SEQUENCE [LARGE SCALE GENOMIC DNA]</scope>
    <source>
        <strain evidence="3 4">CBS 146.42</strain>
    </source>
</reference>
<dbReference type="EMBL" id="JAACJO010000029">
    <property type="protein sequence ID" value="KAF5346837.1"/>
    <property type="molecule type" value="Genomic_DNA"/>
</dbReference>
<gene>
    <name evidence="3" type="ORF">D9756_010583</name>
</gene>
<evidence type="ECO:0000259" key="2">
    <source>
        <dbReference type="Pfam" id="PF03235"/>
    </source>
</evidence>
<dbReference type="Pfam" id="PF03235">
    <property type="entry name" value="GmrSD_N"/>
    <property type="match status" value="1"/>
</dbReference>
<evidence type="ECO:0000256" key="1">
    <source>
        <dbReference type="SAM" id="MobiDB-lite"/>
    </source>
</evidence>
<feature type="domain" description="GmrSD restriction endonucleases N-terminal" evidence="2">
    <location>
        <begin position="68"/>
        <end position="203"/>
    </location>
</feature>
<accession>A0A8H5CUF8</accession>
<dbReference type="AlphaFoldDB" id="A0A8H5CUF8"/>
<proteinExistence type="predicted"/>
<name>A0A8H5CUF8_9AGAR</name>
<keyword evidence="4" id="KW-1185">Reference proteome</keyword>
<dbReference type="Proteomes" id="UP000559027">
    <property type="component" value="Unassembled WGS sequence"/>
</dbReference>
<evidence type="ECO:0000313" key="3">
    <source>
        <dbReference type="EMBL" id="KAF5346837.1"/>
    </source>
</evidence>